<dbReference type="HOGENOM" id="CLU_005984_2_0_1"/>
<dbReference type="OMA" id="STFDCQI"/>
<reference evidence="3" key="1">
    <citation type="journal article" date="2013" name="Genome Announc.">
        <title>Draft genome sequence of Pseudozyma brasiliensis sp. nov. strain GHG001, a high producer of endo-1,4-xylanase isolated from an insect pest of sugarcane.</title>
        <authorList>
            <person name="Oliveira J.V.D.C."/>
            <person name="dos Santos R.A.C."/>
            <person name="Borges T.A."/>
            <person name="Riano-Pachon D.M."/>
            <person name="Goldman G.H."/>
        </authorList>
    </citation>
    <scope>NUCLEOTIDE SEQUENCE [LARGE SCALE GENOMIC DNA]</scope>
    <source>
        <strain evidence="3">GHG001</strain>
    </source>
</reference>
<evidence type="ECO:0000313" key="3">
    <source>
        <dbReference type="Proteomes" id="UP000019377"/>
    </source>
</evidence>
<gene>
    <name evidence="2" type="ORF">PSEUBRA_SCAF10g05412</name>
</gene>
<dbReference type="Proteomes" id="UP000019377">
    <property type="component" value="Unassembled WGS sequence"/>
</dbReference>
<name>V5EVF8_KALBG</name>
<feature type="compositionally biased region" description="Polar residues" evidence="1">
    <location>
        <begin position="88"/>
        <end position="100"/>
    </location>
</feature>
<dbReference type="STRING" id="1365824.V5EVF8"/>
<feature type="region of interest" description="Disordered" evidence="1">
    <location>
        <begin position="22"/>
        <end position="45"/>
    </location>
</feature>
<dbReference type="EMBL" id="KI545852">
    <property type="protein sequence ID" value="EST09460.1"/>
    <property type="molecule type" value="Genomic_DNA"/>
</dbReference>
<evidence type="ECO:0000256" key="1">
    <source>
        <dbReference type="SAM" id="MobiDB-lite"/>
    </source>
</evidence>
<evidence type="ECO:0000313" key="2">
    <source>
        <dbReference type="EMBL" id="EST09460.1"/>
    </source>
</evidence>
<proteinExistence type="predicted"/>
<dbReference type="InterPro" id="IPR014848">
    <property type="entry name" value="Rgp1"/>
</dbReference>
<sequence length="565" mass="60854">MGRNDSMESVFRESVNDWSKFKRPASLSRKSSQSPIYPSPDTATSGSQRILWSFAQLGGTIEIDESLIKPHDFESLKRRLAYGDISGATASTNSVPSTPRTLGGGDLGHSSEPPPSPTGWSSYLRGPFGGRAQQHRRTGSTMQDAQERTLQSRSVPTFSAPPSIVAVDLVLAPGESKTFQFKLRLPVDLPPTYQGKAIRLRYNLTLGTNRSDANANSTRAQTSRLIQVPIRIYNHIGESGFRPFFDLMNPVILTKEDASVTLVSEDERPAFGAERSRAKVASRKGPSLRKQDLQEYTRQLLVSKAISEGSPVTSVPEFGGPAPAPAGAGTRSCKATIEALARSSSKVSYDIAKDGKVAAVLTLVRSRYRLGETITGVININNAHSLARIARMSATLETFEDVQPSIATLPAGRLQRVTRIIHAEHHESVLDKGRASFSLCIPSGASPEFVTSGVKLNWLVRLSFLTISATKPVGAGDIEKKLAKLRPPPHLLPTQSDGFSRYHVSVRAIDSLAGSATGLGAESAKALAELGCARETKLETVECAVPVSILPNSTSYKVGDAEFYA</sequence>
<dbReference type="eggNOG" id="KOG4469">
    <property type="taxonomic scope" value="Eukaryota"/>
</dbReference>
<organism evidence="2 3">
    <name type="scientific">Kalmanozyma brasiliensis (strain GHG001)</name>
    <name type="common">Yeast</name>
    <name type="synonym">Pseudozyma brasiliensis</name>
    <dbReference type="NCBI Taxonomy" id="1365824"/>
    <lineage>
        <taxon>Eukaryota</taxon>
        <taxon>Fungi</taxon>
        <taxon>Dikarya</taxon>
        <taxon>Basidiomycota</taxon>
        <taxon>Ustilaginomycotina</taxon>
        <taxon>Ustilaginomycetes</taxon>
        <taxon>Ustilaginales</taxon>
        <taxon>Ustilaginaceae</taxon>
        <taxon>Kalmanozyma</taxon>
    </lineage>
</organism>
<feature type="compositionally biased region" description="Polar residues" evidence="1">
    <location>
        <begin position="28"/>
        <end position="45"/>
    </location>
</feature>
<dbReference type="InterPro" id="IPR014752">
    <property type="entry name" value="Arrestin-like_C"/>
</dbReference>
<dbReference type="Gene3D" id="2.60.40.640">
    <property type="match status" value="1"/>
</dbReference>
<protein>
    <recommendedName>
        <fullName evidence="4">Rgp1-domain-containing protein</fullName>
    </recommendedName>
</protein>
<evidence type="ECO:0008006" key="4">
    <source>
        <dbReference type="Google" id="ProtNLM"/>
    </source>
</evidence>
<dbReference type="OrthoDB" id="1918at2759"/>
<keyword evidence="3" id="KW-1185">Reference proteome</keyword>
<feature type="compositionally biased region" description="Polar residues" evidence="1">
    <location>
        <begin position="139"/>
        <end position="156"/>
    </location>
</feature>
<accession>V5EVF8</accession>
<dbReference type="Pfam" id="PF08737">
    <property type="entry name" value="Rgp1"/>
    <property type="match status" value="1"/>
</dbReference>
<dbReference type="PANTHER" id="PTHR12507">
    <property type="entry name" value="REDUCED GROWTH PHENOTYPE 1 RGP1, YEAST -RELATED"/>
    <property type="match status" value="1"/>
</dbReference>
<dbReference type="AlphaFoldDB" id="V5EVF8"/>
<dbReference type="GeneID" id="27416578"/>
<feature type="region of interest" description="Disordered" evidence="1">
    <location>
        <begin position="87"/>
        <end position="156"/>
    </location>
</feature>